<comment type="catalytic activity">
    <reaction evidence="10">
        <text>N-(4Z,7Z,10Z,13Z,16Z,19Z-docosahexaenoyl)-L-phenylalanine + H2O = (4Z,7Z,10Z,13Z,16Z,19Z)-docosahexaenoate + L-phenylalanine</text>
        <dbReference type="Rhea" id="RHEA:64132"/>
        <dbReference type="ChEBI" id="CHEBI:15377"/>
        <dbReference type="ChEBI" id="CHEBI:58095"/>
        <dbReference type="ChEBI" id="CHEBI:77016"/>
        <dbReference type="ChEBI" id="CHEBI:149701"/>
    </reaction>
    <physiologicalReaction direction="left-to-right" evidence="10">
        <dbReference type="Rhea" id="RHEA:64133"/>
    </physiologicalReaction>
</comment>
<evidence type="ECO:0000259" key="28">
    <source>
        <dbReference type="Pfam" id="PF07687"/>
    </source>
</evidence>
<keyword evidence="27" id="KW-0812">Transmembrane</keyword>
<name>A0AAD9JN04_9ANNE</name>
<keyword evidence="5" id="KW-0378">Hydrolase</keyword>
<dbReference type="Proteomes" id="UP001208570">
    <property type="component" value="Unassembled WGS sequence"/>
</dbReference>
<evidence type="ECO:0000256" key="8">
    <source>
        <dbReference type="ARBA" id="ARBA00046147"/>
    </source>
</evidence>
<keyword evidence="27" id="KW-1133">Transmembrane helix</keyword>
<evidence type="ECO:0000256" key="9">
    <source>
        <dbReference type="ARBA" id="ARBA00047450"/>
    </source>
</evidence>
<evidence type="ECO:0000256" key="11">
    <source>
        <dbReference type="ARBA" id="ARBA00047723"/>
    </source>
</evidence>
<comment type="catalytic activity">
    <reaction evidence="25">
        <text>N-(5Z,8Z,11Z,14Z-eicosatetraenoyl)-L-serine + H2O = (5Z,8Z,11Z,14Z)-eicosatetraenoate + L-serine</text>
        <dbReference type="Rhea" id="RHEA:64116"/>
        <dbReference type="ChEBI" id="CHEBI:15377"/>
        <dbReference type="ChEBI" id="CHEBI:32395"/>
        <dbReference type="ChEBI" id="CHEBI:33384"/>
        <dbReference type="ChEBI" id="CHEBI:149697"/>
    </reaction>
    <physiologicalReaction direction="left-to-right" evidence="25">
        <dbReference type="Rhea" id="RHEA:64117"/>
    </physiologicalReaction>
    <physiologicalReaction direction="right-to-left" evidence="25">
        <dbReference type="Rhea" id="RHEA:64118"/>
    </physiologicalReaction>
</comment>
<evidence type="ECO:0000256" key="24">
    <source>
        <dbReference type="ARBA" id="ARBA00048879"/>
    </source>
</evidence>
<dbReference type="InterPro" id="IPR011650">
    <property type="entry name" value="Peptidase_M20_dimer"/>
</dbReference>
<dbReference type="GO" id="GO:0043605">
    <property type="term" value="P:amide catabolic process"/>
    <property type="evidence" value="ECO:0007669"/>
    <property type="project" value="UniProtKB-ARBA"/>
</dbReference>
<comment type="catalytic activity">
    <reaction evidence="13">
        <text>(5Z,8Z,11Z,14Z)-eicosatetraenoate + L-phenylalanine = N-(5Z,8Z,11Z,14Z-eicosatetraenoyl)-L-phenylalanine + H2O</text>
        <dbReference type="Rhea" id="RHEA:51312"/>
        <dbReference type="ChEBI" id="CHEBI:15377"/>
        <dbReference type="ChEBI" id="CHEBI:32395"/>
        <dbReference type="ChEBI" id="CHEBI:58095"/>
        <dbReference type="ChEBI" id="CHEBI:134022"/>
    </reaction>
    <physiologicalReaction direction="left-to-right" evidence="13">
        <dbReference type="Rhea" id="RHEA:51313"/>
    </physiologicalReaction>
    <physiologicalReaction direction="right-to-left" evidence="13">
        <dbReference type="Rhea" id="RHEA:51314"/>
    </physiologicalReaction>
</comment>
<comment type="catalytic activity">
    <reaction evidence="21">
        <text>N-(9Z-octadecenoyl)-L-tryptophan + H2O = L-tryptophan + (9Z)-octadecenoate</text>
        <dbReference type="Rhea" id="RHEA:64176"/>
        <dbReference type="ChEBI" id="CHEBI:15377"/>
        <dbReference type="ChEBI" id="CHEBI:30823"/>
        <dbReference type="ChEBI" id="CHEBI:57912"/>
        <dbReference type="ChEBI" id="CHEBI:149733"/>
    </reaction>
    <physiologicalReaction direction="left-to-right" evidence="21">
        <dbReference type="Rhea" id="RHEA:64177"/>
    </physiologicalReaction>
</comment>
<comment type="catalytic activity">
    <reaction evidence="20">
        <text>N-(9Z-octadecenoyl)-L-glutamine + H2O = L-glutamine + (9Z)-octadecenoate</text>
        <dbReference type="Rhea" id="RHEA:51356"/>
        <dbReference type="ChEBI" id="CHEBI:15377"/>
        <dbReference type="ChEBI" id="CHEBI:30823"/>
        <dbReference type="ChEBI" id="CHEBI:58359"/>
        <dbReference type="ChEBI" id="CHEBI:134033"/>
    </reaction>
    <physiologicalReaction direction="left-to-right" evidence="20">
        <dbReference type="Rhea" id="RHEA:51357"/>
    </physiologicalReaction>
</comment>
<evidence type="ECO:0000256" key="12">
    <source>
        <dbReference type="ARBA" id="ARBA00047866"/>
    </source>
</evidence>
<dbReference type="SUPFAM" id="SSF55031">
    <property type="entry name" value="Bacterial exopeptidase dimerisation domain"/>
    <property type="match status" value="1"/>
</dbReference>
<dbReference type="Pfam" id="PF01546">
    <property type="entry name" value="Peptidase_M20"/>
    <property type="match status" value="1"/>
</dbReference>
<dbReference type="AlphaFoldDB" id="A0AAD9JN04"/>
<reference evidence="29" key="1">
    <citation type="journal article" date="2023" name="Mol. Biol. Evol.">
        <title>Third-Generation Sequencing Reveals the Adaptive Role of the Epigenome in Three Deep-Sea Polychaetes.</title>
        <authorList>
            <person name="Perez M."/>
            <person name="Aroh O."/>
            <person name="Sun Y."/>
            <person name="Lan Y."/>
            <person name="Juniper S.K."/>
            <person name="Young C.R."/>
            <person name="Angers B."/>
            <person name="Qian P.Y."/>
        </authorList>
    </citation>
    <scope>NUCLEOTIDE SEQUENCE</scope>
    <source>
        <strain evidence="29">P08H-3</strain>
    </source>
</reference>
<dbReference type="Pfam" id="PF07687">
    <property type="entry name" value="M20_dimer"/>
    <property type="match status" value="1"/>
</dbReference>
<dbReference type="GO" id="GO:1990845">
    <property type="term" value="P:adaptive thermogenesis"/>
    <property type="evidence" value="ECO:0007669"/>
    <property type="project" value="UniProtKB-ARBA"/>
</dbReference>
<comment type="catalytic activity">
    <reaction evidence="12">
        <text>N-(9Z-octadecenoyl)-L-tyrosine + H2O = L-tyrosine + (9Z)-octadecenoate</text>
        <dbReference type="Rhea" id="RHEA:64184"/>
        <dbReference type="ChEBI" id="CHEBI:15377"/>
        <dbReference type="ChEBI" id="CHEBI:30823"/>
        <dbReference type="ChEBI" id="CHEBI:58315"/>
        <dbReference type="ChEBI" id="CHEBI:149734"/>
    </reaction>
    <physiologicalReaction direction="left-to-right" evidence="12">
        <dbReference type="Rhea" id="RHEA:64185"/>
    </physiologicalReaction>
</comment>
<evidence type="ECO:0000256" key="1">
    <source>
        <dbReference type="ARBA" id="ARBA00004872"/>
    </source>
</evidence>
<organism evidence="29 30">
    <name type="scientific">Paralvinella palmiformis</name>
    <dbReference type="NCBI Taxonomy" id="53620"/>
    <lineage>
        <taxon>Eukaryota</taxon>
        <taxon>Metazoa</taxon>
        <taxon>Spiralia</taxon>
        <taxon>Lophotrochozoa</taxon>
        <taxon>Annelida</taxon>
        <taxon>Polychaeta</taxon>
        <taxon>Sedentaria</taxon>
        <taxon>Canalipalpata</taxon>
        <taxon>Terebellida</taxon>
        <taxon>Terebelliformia</taxon>
        <taxon>Alvinellidae</taxon>
        <taxon>Paralvinella</taxon>
    </lineage>
</organism>
<comment type="similarity">
    <text evidence="2">Belongs to the peptidase M20A family.</text>
</comment>
<dbReference type="GO" id="GO:0046872">
    <property type="term" value="F:metal ion binding"/>
    <property type="evidence" value="ECO:0007669"/>
    <property type="project" value="UniProtKB-KW"/>
</dbReference>
<dbReference type="EMBL" id="JAODUP010000223">
    <property type="protein sequence ID" value="KAK2156044.1"/>
    <property type="molecule type" value="Genomic_DNA"/>
</dbReference>
<comment type="catalytic activity">
    <reaction evidence="22">
        <text>N-(9Z-octadecenoyl)-L-leucine + H2O = L-leucine + (9Z)-octadecenoate</text>
        <dbReference type="Rhea" id="RHEA:51360"/>
        <dbReference type="ChEBI" id="CHEBI:15377"/>
        <dbReference type="ChEBI" id="CHEBI:30823"/>
        <dbReference type="ChEBI" id="CHEBI:57427"/>
        <dbReference type="ChEBI" id="CHEBI:134035"/>
    </reaction>
    <physiologicalReaction direction="left-to-right" evidence="22">
        <dbReference type="Rhea" id="RHEA:51361"/>
    </physiologicalReaction>
    <physiologicalReaction direction="right-to-left" evidence="22">
        <dbReference type="Rhea" id="RHEA:51362"/>
    </physiologicalReaction>
</comment>
<dbReference type="GO" id="GO:0043604">
    <property type="term" value="P:amide biosynthetic process"/>
    <property type="evidence" value="ECO:0007669"/>
    <property type="project" value="TreeGrafter"/>
</dbReference>
<dbReference type="GO" id="GO:0006508">
    <property type="term" value="P:proteolysis"/>
    <property type="evidence" value="ECO:0007669"/>
    <property type="project" value="UniProtKB-KW"/>
</dbReference>
<comment type="catalytic activity">
    <reaction evidence="14">
        <text>N-hexadecanoyl-L-phenylalanine + H2O = hexadecanoate + L-phenylalanine</text>
        <dbReference type="Rhea" id="RHEA:64124"/>
        <dbReference type="ChEBI" id="CHEBI:7896"/>
        <dbReference type="ChEBI" id="CHEBI:15377"/>
        <dbReference type="ChEBI" id="CHEBI:58095"/>
        <dbReference type="ChEBI" id="CHEBI:149699"/>
    </reaction>
    <physiologicalReaction direction="left-to-right" evidence="14">
        <dbReference type="Rhea" id="RHEA:64125"/>
    </physiologicalReaction>
</comment>
<evidence type="ECO:0000256" key="16">
    <source>
        <dbReference type="ARBA" id="ARBA00048380"/>
    </source>
</evidence>
<comment type="catalytic activity">
    <reaction evidence="16">
        <text>N-(9Z-octadecenoyl)-L-asparagine + H2O = L-asparagine + (9Z)-octadecenoate</text>
        <dbReference type="Rhea" id="RHEA:64136"/>
        <dbReference type="ChEBI" id="CHEBI:15377"/>
        <dbReference type="ChEBI" id="CHEBI:30823"/>
        <dbReference type="ChEBI" id="CHEBI:58048"/>
        <dbReference type="ChEBI" id="CHEBI:149730"/>
    </reaction>
    <physiologicalReaction direction="left-to-right" evidence="16">
        <dbReference type="Rhea" id="RHEA:64137"/>
    </physiologicalReaction>
</comment>
<evidence type="ECO:0000256" key="23">
    <source>
        <dbReference type="ARBA" id="ARBA00048840"/>
    </source>
</evidence>
<dbReference type="Gene3D" id="3.40.630.10">
    <property type="entry name" value="Zn peptidases"/>
    <property type="match status" value="1"/>
</dbReference>
<proteinExistence type="inferred from homology"/>
<feature type="domain" description="Peptidase M20 dimerisation" evidence="28">
    <location>
        <begin position="551"/>
        <end position="686"/>
    </location>
</feature>
<dbReference type="PANTHER" id="PTHR45962">
    <property type="entry name" value="N-FATTY-ACYL-AMINO ACID SYNTHASE/HYDROLASE PM20D1"/>
    <property type="match status" value="1"/>
</dbReference>
<comment type="catalytic activity">
    <reaction evidence="15">
        <text>N-(9Z-octadecenoyl)-L-methionine + H2O = (9Z)-octadecenoate + L-methionine</text>
        <dbReference type="Rhea" id="RHEA:64144"/>
        <dbReference type="ChEBI" id="CHEBI:15377"/>
        <dbReference type="ChEBI" id="CHEBI:30823"/>
        <dbReference type="ChEBI" id="CHEBI:57844"/>
        <dbReference type="ChEBI" id="CHEBI:149732"/>
    </reaction>
    <physiologicalReaction direction="left-to-right" evidence="15">
        <dbReference type="Rhea" id="RHEA:64145"/>
    </physiologicalReaction>
</comment>
<evidence type="ECO:0000256" key="18">
    <source>
        <dbReference type="ARBA" id="ARBA00048579"/>
    </source>
</evidence>
<dbReference type="SUPFAM" id="SSF53187">
    <property type="entry name" value="Zn-dependent exopeptidases"/>
    <property type="match status" value="1"/>
</dbReference>
<sequence length="816" mass="90864">MGAEVIKQVVYTAMFVVLVVTAAVIVRTFTVKPRTILAPPCTEDESGFIRADKEMINRFQTSLKFETISWEPGVYNVEELLNIQEFIKSLVNVPTFLAYNLINLPPLKKENVDCLRVIQELEDMKAQIKYVSSSQLELVNFVKSGKAIKRVSETSFVSSQTDTAHHELPDFTSDLLDDNLGHNPDITPDCATDDADSNTSLVSTMSEEELPYLTSNAVGPMLNVAQERSSVLNTVKVKSRVFTRTDKHLLRDVPKHKPYSYTSYSYALQSQREHNQEYLIGSVVGKKGLQHGHKHSVNANISCQSTTDIQCRESINVVLTAQMNKAASTSKEVSKMNCTGSNVLASTINSVADKDNYRPIAIKSSKILVTTLVLLDRLQFQLDTSSNQFGFKSKHAYPTVHKSPLVSVEVIANYSLLYTVHGSNSALKPYMLTGHLDVVPVPEDDWDAPPFAAEIKNGFIYGRGTIDDKHIVFGILEALEFLLKHDFKPERTFYIGFGHDEEVAGEHGAFRIAELLTSRGIHLDFLLDEGPGVLSGVIPGVSKPVGLVGCSEKGFVTLKLEVSTSGGHSSMPEKESSIGILAQAITRLETNPHPSVFGTGPEKGTFEHLAPEMNLPYKMVMSNLWLFYPLVSRVLSWKPSTNSIVRTTTAVTQFNAGIKPNIIAPHAEAIVNHRIHPSETVQDVIDFDKKVINDDRVKITIIQSQEPLPVSSYDDDVFGWQIVKTSILQVWGHYGTVVAPGLMPANTDTRHYTEITENIYRFSPSFMLPEDLSRFHGRNERISTKNYEEAVNFFYHVIKNADKAKLEPVHKHGEEL</sequence>
<evidence type="ECO:0000256" key="21">
    <source>
        <dbReference type="ARBA" id="ARBA00048822"/>
    </source>
</evidence>
<comment type="catalytic activity">
    <reaction evidence="11">
        <text>N-octadecanoyl-L-phenylalanine + H2O = octadecanoate + L-phenylalanine</text>
        <dbReference type="Rhea" id="RHEA:64128"/>
        <dbReference type="ChEBI" id="CHEBI:15377"/>
        <dbReference type="ChEBI" id="CHEBI:25629"/>
        <dbReference type="ChEBI" id="CHEBI:58095"/>
        <dbReference type="ChEBI" id="CHEBI:149700"/>
    </reaction>
    <physiologicalReaction direction="left-to-right" evidence="11">
        <dbReference type="Rhea" id="RHEA:64129"/>
    </physiologicalReaction>
</comment>
<evidence type="ECO:0000256" key="4">
    <source>
        <dbReference type="ARBA" id="ARBA00022723"/>
    </source>
</evidence>
<evidence type="ECO:0000313" key="30">
    <source>
        <dbReference type="Proteomes" id="UP001208570"/>
    </source>
</evidence>
<evidence type="ECO:0000256" key="3">
    <source>
        <dbReference type="ARBA" id="ARBA00022670"/>
    </source>
</evidence>
<evidence type="ECO:0000256" key="5">
    <source>
        <dbReference type="ARBA" id="ARBA00022801"/>
    </source>
</evidence>
<comment type="function">
    <text evidence="8">Secreted enzyme that regulates the endogenous N-fatty acyl amino acid (NAAs) tissue and circulating levels by functioning as a bidirectional NAA synthase/hydrolase. It condenses free fatty acids and free amino acids to generate NAAs and bidirectionally catalyzes the reverse hydrolysis reaction. Some of these NAAs stimulate oxidative metabolism via mitochondrial uncoupling, increasing energy expenditure in a UPC1-independent manner. Thereby, this secreted protein may indirectly regulate whole body energy expenditure. PM20D1 circulates in tight association with both low- and high-density (LDL and HDL,respectively) lipoprotein particles.</text>
</comment>
<dbReference type="PANTHER" id="PTHR45962:SF1">
    <property type="entry name" value="N-FATTY-ACYL-AMINO ACID SYNTHASE_HYDROLASE PM20D1"/>
    <property type="match status" value="1"/>
</dbReference>
<gene>
    <name evidence="29" type="ORF">LSH36_223g03002</name>
</gene>
<evidence type="ECO:0000256" key="2">
    <source>
        <dbReference type="ARBA" id="ARBA00006247"/>
    </source>
</evidence>
<dbReference type="InterPro" id="IPR047177">
    <property type="entry name" value="Pept_M20A"/>
</dbReference>
<comment type="pathway">
    <text evidence="7">Amino-acid metabolism.</text>
</comment>
<dbReference type="InterPro" id="IPR036264">
    <property type="entry name" value="Bact_exopeptidase_dim_dom"/>
</dbReference>
<evidence type="ECO:0000256" key="6">
    <source>
        <dbReference type="ARBA" id="ARBA00022833"/>
    </source>
</evidence>
<dbReference type="GO" id="GO:0004046">
    <property type="term" value="F:aminoacylase activity"/>
    <property type="evidence" value="ECO:0007669"/>
    <property type="project" value="UniProtKB-EC"/>
</dbReference>
<evidence type="ECO:0000256" key="22">
    <source>
        <dbReference type="ARBA" id="ARBA00048827"/>
    </source>
</evidence>
<evidence type="ECO:0000256" key="10">
    <source>
        <dbReference type="ARBA" id="ARBA00047567"/>
    </source>
</evidence>
<feature type="transmembrane region" description="Helical" evidence="27">
    <location>
        <begin position="9"/>
        <end position="29"/>
    </location>
</feature>
<dbReference type="InterPro" id="IPR002933">
    <property type="entry name" value="Peptidase_M20"/>
</dbReference>
<keyword evidence="4" id="KW-0479">Metal-binding</keyword>
<comment type="catalytic activity">
    <reaction evidence="26">
        <text>N-(9Z-octadecenoyl)-L-lysine + H2O = L-lysine + (9Z)-octadecenoate</text>
        <dbReference type="Rhea" id="RHEA:64192"/>
        <dbReference type="ChEBI" id="CHEBI:15377"/>
        <dbReference type="ChEBI" id="CHEBI:30823"/>
        <dbReference type="ChEBI" id="CHEBI:32551"/>
        <dbReference type="ChEBI" id="CHEBI:149731"/>
    </reaction>
    <physiologicalReaction direction="left-to-right" evidence="26">
        <dbReference type="Rhea" id="RHEA:64193"/>
    </physiologicalReaction>
</comment>
<dbReference type="CDD" id="cd05674">
    <property type="entry name" value="M20_yscS"/>
    <property type="match status" value="1"/>
</dbReference>
<comment type="caution">
    <text evidence="29">The sequence shown here is derived from an EMBL/GenBank/DDBJ whole genome shotgun (WGS) entry which is preliminary data.</text>
</comment>
<dbReference type="GO" id="GO:0005576">
    <property type="term" value="C:extracellular region"/>
    <property type="evidence" value="ECO:0007669"/>
    <property type="project" value="UniProtKB-ARBA"/>
</dbReference>
<dbReference type="GO" id="GO:0008233">
    <property type="term" value="F:peptidase activity"/>
    <property type="evidence" value="ECO:0007669"/>
    <property type="project" value="UniProtKB-KW"/>
</dbReference>
<dbReference type="FunFam" id="1.10.150.900:FF:000003">
    <property type="entry name" value="N-fatty-acyl-amino acid synthase/hydrolase PM20D1"/>
    <property type="match status" value="1"/>
</dbReference>
<evidence type="ECO:0000256" key="26">
    <source>
        <dbReference type="ARBA" id="ARBA00049457"/>
    </source>
</evidence>
<dbReference type="FunFam" id="3.40.630.10:FF:000027">
    <property type="entry name" value="N-fatty-acyl-amino acid synthase/hydrolase PM20D1"/>
    <property type="match status" value="1"/>
</dbReference>
<keyword evidence="3" id="KW-0645">Protease</keyword>
<comment type="catalytic activity">
    <reaction evidence="17">
        <text>N-(5Z,8Z,11Z,14Z)-eicosatetraenoyl-glycine + H2O = (5Z,8Z,11Z,14Z)-eicosatetraenoate + glycine</text>
        <dbReference type="Rhea" id="RHEA:64108"/>
        <dbReference type="ChEBI" id="CHEBI:15377"/>
        <dbReference type="ChEBI" id="CHEBI:32395"/>
        <dbReference type="ChEBI" id="CHEBI:57305"/>
        <dbReference type="ChEBI" id="CHEBI:59002"/>
    </reaction>
    <physiologicalReaction direction="left-to-right" evidence="17">
        <dbReference type="Rhea" id="RHEA:64109"/>
    </physiologicalReaction>
    <physiologicalReaction direction="right-to-left" evidence="17">
        <dbReference type="Rhea" id="RHEA:64110"/>
    </physiologicalReaction>
</comment>
<comment type="catalytic activity">
    <reaction evidence="23">
        <text>an N-acyl-aromatic L-alpha-amino acid + H2O = an aromatic L-alpha-amino acid + a carboxylate</text>
        <dbReference type="Rhea" id="RHEA:54184"/>
        <dbReference type="ChEBI" id="CHEBI:15377"/>
        <dbReference type="ChEBI" id="CHEBI:29067"/>
        <dbReference type="ChEBI" id="CHEBI:84824"/>
        <dbReference type="ChEBI" id="CHEBI:138093"/>
        <dbReference type="EC" id="3.5.1.114"/>
    </reaction>
    <physiologicalReaction direction="left-to-right" evidence="23">
        <dbReference type="Rhea" id="RHEA:54185"/>
    </physiologicalReaction>
    <physiologicalReaction direction="right-to-left" evidence="23">
        <dbReference type="Rhea" id="RHEA:54186"/>
    </physiologicalReaction>
</comment>
<evidence type="ECO:0000256" key="27">
    <source>
        <dbReference type="SAM" id="Phobius"/>
    </source>
</evidence>
<protein>
    <recommendedName>
        <fullName evidence="28">Peptidase M20 dimerisation domain-containing protein</fullName>
    </recommendedName>
</protein>
<evidence type="ECO:0000256" key="13">
    <source>
        <dbReference type="ARBA" id="ARBA00047874"/>
    </source>
</evidence>
<accession>A0AAD9JN04</accession>
<keyword evidence="30" id="KW-1185">Reference proteome</keyword>
<comment type="pathway">
    <text evidence="1">Lipid metabolism; fatty acid metabolism.</text>
</comment>
<evidence type="ECO:0000256" key="7">
    <source>
        <dbReference type="ARBA" id="ARBA00034698"/>
    </source>
</evidence>
<dbReference type="Gene3D" id="3.30.70.360">
    <property type="match status" value="1"/>
</dbReference>
<evidence type="ECO:0000256" key="17">
    <source>
        <dbReference type="ARBA" id="ARBA00048402"/>
    </source>
</evidence>
<comment type="catalytic activity">
    <reaction evidence="9">
        <text>(9Z)-octadecenoate + glycine = N-(9Z-octadecenoyl)glycine + H2O</text>
        <dbReference type="Rhea" id="RHEA:51316"/>
        <dbReference type="ChEBI" id="CHEBI:15377"/>
        <dbReference type="ChEBI" id="CHEBI:30823"/>
        <dbReference type="ChEBI" id="CHEBI:57305"/>
        <dbReference type="ChEBI" id="CHEBI:133992"/>
    </reaction>
    <physiologicalReaction direction="right-to-left" evidence="9">
        <dbReference type="Rhea" id="RHEA:51318"/>
    </physiologicalReaction>
</comment>
<dbReference type="GO" id="GO:0006629">
    <property type="term" value="P:lipid metabolic process"/>
    <property type="evidence" value="ECO:0007669"/>
    <property type="project" value="UniProtKB-ARBA"/>
</dbReference>
<evidence type="ECO:0000256" key="14">
    <source>
        <dbReference type="ARBA" id="ARBA00047879"/>
    </source>
</evidence>
<evidence type="ECO:0000313" key="29">
    <source>
        <dbReference type="EMBL" id="KAK2156044.1"/>
    </source>
</evidence>
<evidence type="ECO:0000256" key="20">
    <source>
        <dbReference type="ARBA" id="ARBA00048729"/>
    </source>
</evidence>
<keyword evidence="27" id="KW-0472">Membrane</keyword>
<comment type="catalytic activity">
    <reaction evidence="24">
        <text>L-phenylalanine + (9Z)-octadecenoate = N-(9Z-octadecenoyl)-L-phenylalanine + H2O</text>
        <dbReference type="Rhea" id="RHEA:51300"/>
        <dbReference type="ChEBI" id="CHEBI:15377"/>
        <dbReference type="ChEBI" id="CHEBI:30823"/>
        <dbReference type="ChEBI" id="CHEBI:58095"/>
        <dbReference type="ChEBI" id="CHEBI:134020"/>
    </reaction>
    <physiologicalReaction direction="left-to-right" evidence="24">
        <dbReference type="Rhea" id="RHEA:51301"/>
    </physiologicalReaction>
    <physiologicalReaction direction="right-to-left" evidence="24">
        <dbReference type="Rhea" id="RHEA:51302"/>
    </physiologicalReaction>
</comment>
<evidence type="ECO:0000256" key="19">
    <source>
        <dbReference type="ARBA" id="ARBA00048597"/>
    </source>
</evidence>
<evidence type="ECO:0000256" key="15">
    <source>
        <dbReference type="ARBA" id="ARBA00048145"/>
    </source>
</evidence>
<evidence type="ECO:0000256" key="25">
    <source>
        <dbReference type="ARBA" id="ARBA00049100"/>
    </source>
</evidence>
<dbReference type="GO" id="GO:0006520">
    <property type="term" value="P:amino acid metabolic process"/>
    <property type="evidence" value="ECO:0007669"/>
    <property type="project" value="UniProtKB-ARBA"/>
</dbReference>
<comment type="catalytic activity">
    <reaction evidence="18">
        <text>an N-acyl-L-amino acid + H2O = an L-alpha-amino acid + a carboxylate</text>
        <dbReference type="Rhea" id="RHEA:15565"/>
        <dbReference type="ChEBI" id="CHEBI:15377"/>
        <dbReference type="ChEBI" id="CHEBI:29067"/>
        <dbReference type="ChEBI" id="CHEBI:59869"/>
        <dbReference type="ChEBI" id="CHEBI:59874"/>
        <dbReference type="EC" id="3.5.1.14"/>
    </reaction>
    <physiologicalReaction direction="left-to-right" evidence="18">
        <dbReference type="Rhea" id="RHEA:15566"/>
    </physiologicalReaction>
    <physiologicalReaction direction="right-to-left" evidence="18">
        <dbReference type="Rhea" id="RHEA:15567"/>
    </physiologicalReaction>
</comment>
<comment type="catalytic activity">
    <reaction evidence="19">
        <text>N-(9Z-octadecenoyl)-L-serine + H2O = L-serine + (9Z)-octadecenoate</text>
        <dbReference type="Rhea" id="RHEA:51352"/>
        <dbReference type="ChEBI" id="CHEBI:15377"/>
        <dbReference type="ChEBI" id="CHEBI:30823"/>
        <dbReference type="ChEBI" id="CHEBI:33384"/>
        <dbReference type="ChEBI" id="CHEBI:134031"/>
    </reaction>
    <physiologicalReaction direction="left-to-right" evidence="19">
        <dbReference type="Rhea" id="RHEA:51353"/>
    </physiologicalReaction>
</comment>
<dbReference type="Gene3D" id="1.10.150.900">
    <property type="match status" value="1"/>
</dbReference>
<keyword evidence="6" id="KW-0862">Zinc</keyword>